<evidence type="ECO:0000256" key="17">
    <source>
        <dbReference type="ARBA" id="ARBA00048623"/>
    </source>
</evidence>
<evidence type="ECO:0000256" key="13">
    <source>
        <dbReference type="ARBA" id="ARBA00023136"/>
    </source>
</evidence>
<evidence type="ECO:0000256" key="18">
    <source>
        <dbReference type="ARBA" id="ARBA00049504"/>
    </source>
</evidence>
<proteinExistence type="inferred from homology"/>
<dbReference type="EC" id="2.7.8.26" evidence="5 19"/>
<evidence type="ECO:0000256" key="19">
    <source>
        <dbReference type="HAMAP-Rule" id="MF_00719"/>
    </source>
</evidence>
<keyword evidence="11 19" id="KW-0460">Magnesium</keyword>
<dbReference type="GO" id="GO:0005886">
    <property type="term" value="C:plasma membrane"/>
    <property type="evidence" value="ECO:0007669"/>
    <property type="project" value="UniProtKB-SubCell"/>
</dbReference>
<keyword evidence="8 19" id="KW-0169">Cobalamin biosynthesis</keyword>
<dbReference type="HAMAP" id="MF_00719">
    <property type="entry name" value="CobS"/>
    <property type="match status" value="1"/>
</dbReference>
<dbReference type="InterPro" id="IPR003805">
    <property type="entry name" value="CobS"/>
</dbReference>
<dbReference type="GO" id="GO:0008818">
    <property type="term" value="F:cobalamin 5'-phosphate synthase activity"/>
    <property type="evidence" value="ECO:0007669"/>
    <property type="project" value="UniProtKB-UniRule"/>
</dbReference>
<comment type="similarity">
    <text evidence="4 19">Belongs to the CobS family.</text>
</comment>
<evidence type="ECO:0000256" key="10">
    <source>
        <dbReference type="ARBA" id="ARBA00022692"/>
    </source>
</evidence>
<accession>A3K464</accession>
<evidence type="ECO:0000256" key="9">
    <source>
        <dbReference type="ARBA" id="ARBA00022679"/>
    </source>
</evidence>
<dbReference type="Pfam" id="PF02654">
    <property type="entry name" value="CobS"/>
    <property type="match status" value="1"/>
</dbReference>
<comment type="caution">
    <text evidence="20">The sequence shown here is derived from an EMBL/GenBank/DDBJ whole genome shotgun (WGS) entry which is preliminary data.</text>
</comment>
<organism evidence="20 21">
    <name type="scientific">Sagittula stellata (strain ATCC 700073 / DSM 11524 / E-37)</name>
    <dbReference type="NCBI Taxonomy" id="388399"/>
    <lineage>
        <taxon>Bacteria</taxon>
        <taxon>Pseudomonadati</taxon>
        <taxon>Pseudomonadota</taxon>
        <taxon>Alphaproteobacteria</taxon>
        <taxon>Rhodobacterales</taxon>
        <taxon>Roseobacteraceae</taxon>
        <taxon>Sagittula</taxon>
    </lineage>
</organism>
<feature type="transmembrane region" description="Helical" evidence="19">
    <location>
        <begin position="181"/>
        <end position="214"/>
    </location>
</feature>
<dbReference type="PANTHER" id="PTHR34148">
    <property type="entry name" value="ADENOSYLCOBINAMIDE-GDP RIBAZOLETRANSFERASE"/>
    <property type="match status" value="1"/>
</dbReference>
<keyword evidence="9 19" id="KW-0808">Transferase</keyword>
<evidence type="ECO:0000256" key="1">
    <source>
        <dbReference type="ARBA" id="ARBA00001946"/>
    </source>
</evidence>
<dbReference type="eggNOG" id="COG0368">
    <property type="taxonomic scope" value="Bacteria"/>
</dbReference>
<comment type="cofactor">
    <cofactor evidence="1 19">
        <name>Mg(2+)</name>
        <dbReference type="ChEBI" id="CHEBI:18420"/>
    </cofactor>
</comment>
<evidence type="ECO:0000256" key="6">
    <source>
        <dbReference type="ARBA" id="ARBA00015850"/>
    </source>
</evidence>
<dbReference type="GO" id="GO:0009236">
    <property type="term" value="P:cobalamin biosynthetic process"/>
    <property type="evidence" value="ECO:0007669"/>
    <property type="project" value="UniProtKB-UniRule"/>
</dbReference>
<sequence>MSTARRLDQIRLAVMFLTRLPVGTLPDPVPTLAEARWAFPLAGLPVGLAGGLVFALAGWAGLAPLLAAVLALAAMVMMTGALHFDGLADVADGFGGGRDASHALEIMRDSRIGSYGAVALVLTVGAWAAALSGLTPARGLLALVALSVLSRLAMLVLLVELPSVRAKGLGQSASASDGRPYLPGALLAVVLILPLGGSGLAALCAVAVTASLVAWRAQRRIGGQTGDVLGAAQLLCETAGLAALTLG</sequence>
<feature type="transmembrane region" description="Helical" evidence="19">
    <location>
        <begin position="112"/>
        <end position="133"/>
    </location>
</feature>
<comment type="catalytic activity">
    <reaction evidence="18 19">
        <text>alpha-ribazole 5'-phosphate + adenosylcob(III)inamide-GDP = adenosylcob(III)alamin 5'-phosphate + GMP + H(+)</text>
        <dbReference type="Rhea" id="RHEA:23560"/>
        <dbReference type="ChEBI" id="CHEBI:15378"/>
        <dbReference type="ChEBI" id="CHEBI:57918"/>
        <dbReference type="ChEBI" id="CHEBI:58115"/>
        <dbReference type="ChEBI" id="CHEBI:60487"/>
        <dbReference type="ChEBI" id="CHEBI:60493"/>
        <dbReference type="EC" id="2.7.8.26"/>
    </reaction>
</comment>
<evidence type="ECO:0000256" key="11">
    <source>
        <dbReference type="ARBA" id="ARBA00022842"/>
    </source>
</evidence>
<evidence type="ECO:0000256" key="5">
    <source>
        <dbReference type="ARBA" id="ARBA00013200"/>
    </source>
</evidence>
<dbReference type="Proteomes" id="UP000005713">
    <property type="component" value="Unassembled WGS sequence"/>
</dbReference>
<feature type="transmembrane region" description="Helical" evidence="19">
    <location>
        <begin position="140"/>
        <end position="161"/>
    </location>
</feature>
<keyword evidence="12 19" id="KW-1133">Transmembrane helix</keyword>
<dbReference type="PANTHER" id="PTHR34148:SF1">
    <property type="entry name" value="ADENOSYLCOBINAMIDE-GDP RIBAZOLETRANSFERASE"/>
    <property type="match status" value="1"/>
</dbReference>
<dbReference type="GO" id="GO:0051073">
    <property type="term" value="F:adenosylcobinamide-GDP ribazoletransferase activity"/>
    <property type="evidence" value="ECO:0007669"/>
    <property type="project" value="UniProtKB-UniRule"/>
</dbReference>
<dbReference type="EMBL" id="AAYA01000006">
    <property type="protein sequence ID" value="EBA08328.1"/>
    <property type="molecule type" value="Genomic_DNA"/>
</dbReference>
<evidence type="ECO:0000256" key="14">
    <source>
        <dbReference type="ARBA" id="ARBA00025228"/>
    </source>
</evidence>
<keyword evidence="10 19" id="KW-0812">Transmembrane</keyword>
<evidence type="ECO:0000256" key="8">
    <source>
        <dbReference type="ARBA" id="ARBA00022573"/>
    </source>
</evidence>
<evidence type="ECO:0000256" key="16">
    <source>
        <dbReference type="ARBA" id="ARBA00032853"/>
    </source>
</evidence>
<comment type="pathway">
    <text evidence="3 19">Cofactor biosynthesis; adenosylcobalamin biosynthesis; adenosylcobalamin from cob(II)yrinate a,c-diamide: step 7/7.</text>
</comment>
<evidence type="ECO:0000256" key="2">
    <source>
        <dbReference type="ARBA" id="ARBA00004651"/>
    </source>
</evidence>
<comment type="catalytic activity">
    <reaction evidence="17 19">
        <text>alpha-ribazole + adenosylcob(III)inamide-GDP = adenosylcob(III)alamin + GMP + H(+)</text>
        <dbReference type="Rhea" id="RHEA:16049"/>
        <dbReference type="ChEBI" id="CHEBI:10329"/>
        <dbReference type="ChEBI" id="CHEBI:15378"/>
        <dbReference type="ChEBI" id="CHEBI:18408"/>
        <dbReference type="ChEBI" id="CHEBI:58115"/>
        <dbReference type="ChEBI" id="CHEBI:60487"/>
        <dbReference type="EC" id="2.7.8.26"/>
    </reaction>
</comment>
<evidence type="ECO:0000256" key="3">
    <source>
        <dbReference type="ARBA" id="ARBA00004663"/>
    </source>
</evidence>
<dbReference type="RefSeq" id="WP_005859336.1">
    <property type="nucleotide sequence ID" value="NZ_AAYA01000006.1"/>
</dbReference>
<evidence type="ECO:0000256" key="4">
    <source>
        <dbReference type="ARBA" id="ARBA00010561"/>
    </source>
</evidence>
<keyword evidence="7 19" id="KW-1003">Cell membrane</keyword>
<feature type="transmembrane region" description="Helical" evidence="19">
    <location>
        <begin position="65"/>
        <end position="84"/>
    </location>
</feature>
<dbReference type="NCBIfam" id="TIGR00317">
    <property type="entry name" value="cobS"/>
    <property type="match status" value="1"/>
</dbReference>
<keyword evidence="13 19" id="KW-0472">Membrane</keyword>
<protein>
    <recommendedName>
        <fullName evidence="6 19">Adenosylcobinamide-GDP ribazoletransferase</fullName>
        <ecNumber evidence="5 19">2.7.8.26</ecNumber>
    </recommendedName>
    <alternativeName>
        <fullName evidence="16 19">Cobalamin synthase</fullName>
    </alternativeName>
    <alternativeName>
        <fullName evidence="15 19">Cobalamin-5'-phosphate synthase</fullName>
    </alternativeName>
</protein>
<dbReference type="OrthoDB" id="9794626at2"/>
<evidence type="ECO:0000313" key="20">
    <source>
        <dbReference type="EMBL" id="EBA08328.1"/>
    </source>
</evidence>
<gene>
    <name evidence="19" type="primary">cobS</name>
    <name evidence="20" type="ORF">SSE37_12309</name>
</gene>
<keyword evidence="21" id="KW-1185">Reference proteome</keyword>
<evidence type="ECO:0000256" key="7">
    <source>
        <dbReference type="ARBA" id="ARBA00022475"/>
    </source>
</evidence>
<dbReference type="UniPathway" id="UPA00148">
    <property type="reaction ID" value="UER00238"/>
</dbReference>
<comment type="subcellular location">
    <subcellularLocation>
        <location evidence="2 19">Cell membrane</location>
        <topology evidence="2 19">Multi-pass membrane protein</topology>
    </subcellularLocation>
</comment>
<name>A3K464_SAGS3</name>
<evidence type="ECO:0000256" key="12">
    <source>
        <dbReference type="ARBA" id="ARBA00022989"/>
    </source>
</evidence>
<evidence type="ECO:0000256" key="15">
    <source>
        <dbReference type="ARBA" id="ARBA00032605"/>
    </source>
</evidence>
<feature type="transmembrane region" description="Helical" evidence="19">
    <location>
        <begin position="37"/>
        <end position="58"/>
    </location>
</feature>
<comment type="function">
    <text evidence="14 19">Joins adenosylcobinamide-GDP and alpha-ribazole to generate adenosylcobalamin (Ado-cobalamin). Also synthesizes adenosylcobalamin 5'-phosphate from adenosylcobinamide-GDP and alpha-ribazole 5'-phosphate.</text>
</comment>
<evidence type="ECO:0000313" key="21">
    <source>
        <dbReference type="Proteomes" id="UP000005713"/>
    </source>
</evidence>
<reference evidence="20 21" key="1">
    <citation type="submission" date="2006-06" db="EMBL/GenBank/DDBJ databases">
        <authorList>
            <person name="Moran M.A."/>
            <person name="Ferriera S."/>
            <person name="Johnson J."/>
            <person name="Kravitz S."/>
            <person name="Beeson K."/>
            <person name="Sutton G."/>
            <person name="Rogers Y.-H."/>
            <person name="Friedman R."/>
            <person name="Frazier M."/>
            <person name="Venter J.C."/>
        </authorList>
    </citation>
    <scope>NUCLEOTIDE SEQUENCE [LARGE SCALE GENOMIC DNA]</scope>
    <source>
        <strain evidence="20 21">E-37</strain>
    </source>
</reference>
<dbReference type="AlphaFoldDB" id="A3K464"/>